<keyword evidence="4 9" id="KW-0812">Transmembrane</keyword>
<gene>
    <name evidence="11" type="ORF">ASPGLDRAFT_43130</name>
</gene>
<name>A0A1L9VVT8_ASPGL</name>
<keyword evidence="8 9" id="KW-0472">Membrane</keyword>
<keyword evidence="12" id="KW-1185">Reference proteome</keyword>
<evidence type="ECO:0000313" key="12">
    <source>
        <dbReference type="Proteomes" id="UP000184300"/>
    </source>
</evidence>
<evidence type="ECO:0000256" key="2">
    <source>
        <dbReference type="ARBA" id="ARBA00004477"/>
    </source>
</evidence>
<evidence type="ECO:0000256" key="3">
    <source>
        <dbReference type="ARBA" id="ARBA00009561"/>
    </source>
</evidence>
<dbReference type="InterPro" id="IPR021149">
    <property type="entry name" value="OligosaccharylTrfase_OST3/OST6"/>
</dbReference>
<sequence>MKPLSFLLLSILCIVSSALASPSTDKFEQFQALSRLAPIDLDDSSYGDLTSKPRDYYAAIVLTATEARFGCILCRELQPEWELIAQSWNKGSKPDELKLLFGTLDFVHGKATFQKLMLQTAPVLLVFPPTVGPFARVDDTPFRFDFTGLMSADQLYTWINRHLPEGPKPPLVRPVNYVRLVSAITLSMGAVTLFTVLSPYVLPIVRNRNIWAAISLIAILLFTSGHMFNHIRRVPYVVGDGKGGISYFAGGFQTQFGMETQIVAAIYATLSFATIALAMKVPRMADAKAQQVAVVIWGAVLFGVYSFLLSVFKAKNAGYPFFLPPF</sequence>
<dbReference type="STRING" id="1160497.A0A1L9VVT8"/>
<dbReference type="PANTHER" id="PTHR12692:SF0">
    <property type="entry name" value="GH11935P"/>
    <property type="match status" value="1"/>
</dbReference>
<comment type="function">
    <text evidence="1">Subunit of the oligosaccharyl transferase (OST) complex that catalyzes the initial transfer of a defined glycan (Glc(3)Man(9)GlcNAc(2) in eukaryotes) from the lipid carrier dolichol-pyrophosphate to an asparagine residue within an Asn-X-Ser/Thr consensus motif in nascent polypeptide chains, the first step in protein N-glycosylation. N-glycosylation occurs cotranslationally and the complex associates with the Sec61 complex at the channel-forming translocon complex that mediates protein translocation across the endoplasmic reticulum (ER). All subunits are required for a maximal enzyme activity.</text>
</comment>
<evidence type="ECO:0000256" key="8">
    <source>
        <dbReference type="ARBA" id="ARBA00023136"/>
    </source>
</evidence>
<dbReference type="Gene3D" id="3.40.30.10">
    <property type="entry name" value="Glutaredoxin"/>
    <property type="match status" value="1"/>
</dbReference>
<dbReference type="GeneID" id="34462014"/>
<feature type="transmembrane region" description="Helical" evidence="9">
    <location>
        <begin position="209"/>
        <end position="228"/>
    </location>
</feature>
<comment type="subcellular location">
    <subcellularLocation>
        <location evidence="2">Endoplasmic reticulum membrane</location>
        <topology evidence="2">Multi-pass membrane protein</topology>
    </subcellularLocation>
</comment>
<dbReference type="VEuPathDB" id="FungiDB:ASPGLDRAFT_43130"/>
<evidence type="ECO:0000256" key="4">
    <source>
        <dbReference type="ARBA" id="ARBA00022692"/>
    </source>
</evidence>
<dbReference type="OrthoDB" id="67566at2759"/>
<dbReference type="GO" id="GO:0008250">
    <property type="term" value="C:oligosaccharyltransferase complex"/>
    <property type="evidence" value="ECO:0007669"/>
    <property type="project" value="TreeGrafter"/>
</dbReference>
<feature type="transmembrane region" description="Helical" evidence="9">
    <location>
        <begin position="291"/>
        <end position="312"/>
    </location>
</feature>
<evidence type="ECO:0000256" key="9">
    <source>
        <dbReference type="SAM" id="Phobius"/>
    </source>
</evidence>
<dbReference type="InterPro" id="IPR036249">
    <property type="entry name" value="Thioredoxin-like_sf"/>
</dbReference>
<evidence type="ECO:0000256" key="6">
    <source>
        <dbReference type="ARBA" id="ARBA00022824"/>
    </source>
</evidence>
<evidence type="ECO:0000256" key="5">
    <source>
        <dbReference type="ARBA" id="ARBA00022729"/>
    </source>
</evidence>
<feature type="transmembrane region" description="Helical" evidence="9">
    <location>
        <begin position="177"/>
        <end position="197"/>
    </location>
</feature>
<protein>
    <recommendedName>
        <fullName evidence="13">Oligosaccharyl transferase subunit</fullName>
    </recommendedName>
</protein>
<feature type="chain" id="PRO_5012295929" description="Oligosaccharyl transferase subunit" evidence="10">
    <location>
        <begin position="21"/>
        <end position="326"/>
    </location>
</feature>
<evidence type="ECO:0000313" key="11">
    <source>
        <dbReference type="EMBL" id="OJJ88029.1"/>
    </source>
</evidence>
<keyword evidence="5 10" id="KW-0732">Signal</keyword>
<proteinExistence type="inferred from homology"/>
<dbReference type="RefSeq" id="XP_022404712.1">
    <property type="nucleotide sequence ID" value="XM_022545753.1"/>
</dbReference>
<evidence type="ECO:0000256" key="7">
    <source>
        <dbReference type="ARBA" id="ARBA00022989"/>
    </source>
</evidence>
<evidence type="ECO:0000256" key="10">
    <source>
        <dbReference type="SAM" id="SignalP"/>
    </source>
</evidence>
<dbReference type="Pfam" id="PF04756">
    <property type="entry name" value="OST3_OST6"/>
    <property type="match status" value="1"/>
</dbReference>
<accession>A0A1L9VVT8</accession>
<keyword evidence="7 9" id="KW-1133">Transmembrane helix</keyword>
<evidence type="ECO:0000256" key="1">
    <source>
        <dbReference type="ARBA" id="ARBA00002791"/>
    </source>
</evidence>
<dbReference type="FunFam" id="3.40.30.10:FF:000302">
    <property type="entry name" value="Oligosaccharyl transferase subunit (Gamma), putative"/>
    <property type="match status" value="1"/>
</dbReference>
<reference evidence="12" key="1">
    <citation type="journal article" date="2017" name="Genome Biol.">
        <title>Comparative genomics reveals high biological diversity and specific adaptations in the industrially and medically important fungal genus Aspergillus.</title>
        <authorList>
            <person name="de Vries R.P."/>
            <person name="Riley R."/>
            <person name="Wiebenga A."/>
            <person name="Aguilar-Osorio G."/>
            <person name="Amillis S."/>
            <person name="Uchima C.A."/>
            <person name="Anderluh G."/>
            <person name="Asadollahi M."/>
            <person name="Askin M."/>
            <person name="Barry K."/>
            <person name="Battaglia E."/>
            <person name="Bayram O."/>
            <person name="Benocci T."/>
            <person name="Braus-Stromeyer S.A."/>
            <person name="Caldana C."/>
            <person name="Canovas D."/>
            <person name="Cerqueira G.C."/>
            <person name="Chen F."/>
            <person name="Chen W."/>
            <person name="Choi C."/>
            <person name="Clum A."/>
            <person name="Dos Santos R.A."/>
            <person name="Damasio A.R."/>
            <person name="Diallinas G."/>
            <person name="Emri T."/>
            <person name="Fekete E."/>
            <person name="Flipphi M."/>
            <person name="Freyberg S."/>
            <person name="Gallo A."/>
            <person name="Gournas C."/>
            <person name="Habgood R."/>
            <person name="Hainaut M."/>
            <person name="Harispe M.L."/>
            <person name="Henrissat B."/>
            <person name="Hilden K.S."/>
            <person name="Hope R."/>
            <person name="Hossain A."/>
            <person name="Karabika E."/>
            <person name="Karaffa L."/>
            <person name="Karanyi Z."/>
            <person name="Krasevec N."/>
            <person name="Kuo A."/>
            <person name="Kusch H."/>
            <person name="LaButti K."/>
            <person name="Lagendijk E.L."/>
            <person name="Lapidus A."/>
            <person name="Levasseur A."/>
            <person name="Lindquist E."/>
            <person name="Lipzen A."/>
            <person name="Logrieco A.F."/>
            <person name="MacCabe A."/>
            <person name="Maekelae M.R."/>
            <person name="Malavazi I."/>
            <person name="Melin P."/>
            <person name="Meyer V."/>
            <person name="Mielnichuk N."/>
            <person name="Miskei M."/>
            <person name="Molnar A.P."/>
            <person name="Mule G."/>
            <person name="Ngan C.Y."/>
            <person name="Orejas M."/>
            <person name="Orosz E."/>
            <person name="Ouedraogo J.P."/>
            <person name="Overkamp K.M."/>
            <person name="Park H.-S."/>
            <person name="Perrone G."/>
            <person name="Piumi F."/>
            <person name="Punt P.J."/>
            <person name="Ram A.F."/>
            <person name="Ramon A."/>
            <person name="Rauscher S."/>
            <person name="Record E."/>
            <person name="Riano-Pachon D.M."/>
            <person name="Robert V."/>
            <person name="Roehrig J."/>
            <person name="Ruller R."/>
            <person name="Salamov A."/>
            <person name="Salih N.S."/>
            <person name="Samson R.A."/>
            <person name="Sandor E."/>
            <person name="Sanguinetti M."/>
            <person name="Schuetze T."/>
            <person name="Sepcic K."/>
            <person name="Shelest E."/>
            <person name="Sherlock G."/>
            <person name="Sophianopoulou V."/>
            <person name="Squina F.M."/>
            <person name="Sun H."/>
            <person name="Susca A."/>
            <person name="Todd R.B."/>
            <person name="Tsang A."/>
            <person name="Unkles S.E."/>
            <person name="van de Wiele N."/>
            <person name="van Rossen-Uffink D."/>
            <person name="Oliveira J.V."/>
            <person name="Vesth T.C."/>
            <person name="Visser J."/>
            <person name="Yu J.-H."/>
            <person name="Zhou M."/>
            <person name="Andersen M.R."/>
            <person name="Archer D.B."/>
            <person name="Baker S.E."/>
            <person name="Benoit I."/>
            <person name="Brakhage A.A."/>
            <person name="Braus G.H."/>
            <person name="Fischer R."/>
            <person name="Frisvad J.C."/>
            <person name="Goldman G.H."/>
            <person name="Houbraken J."/>
            <person name="Oakley B."/>
            <person name="Pocsi I."/>
            <person name="Scazzocchio C."/>
            <person name="Seiboth B."/>
            <person name="vanKuyk P.A."/>
            <person name="Wortman J."/>
            <person name="Dyer P.S."/>
            <person name="Grigoriev I.V."/>
        </authorList>
    </citation>
    <scope>NUCLEOTIDE SEQUENCE [LARGE SCALE GENOMIC DNA]</scope>
    <source>
        <strain evidence="12">CBS 516.65</strain>
    </source>
</reference>
<dbReference type="AlphaFoldDB" id="A0A1L9VVT8"/>
<comment type="similarity">
    <text evidence="3">Belongs to the OST3/OST6 family.</text>
</comment>
<feature type="transmembrane region" description="Helical" evidence="9">
    <location>
        <begin position="262"/>
        <end position="279"/>
    </location>
</feature>
<dbReference type="PANTHER" id="PTHR12692">
    <property type="entry name" value="DOLICHYL-DIPHOSPHOOLIGOSACCHARIDE--PROTEIN GLYCOSYLTRANSFERASE-RELATED"/>
    <property type="match status" value="1"/>
</dbReference>
<organism evidence="11 12">
    <name type="scientific">Aspergillus glaucus CBS 516.65</name>
    <dbReference type="NCBI Taxonomy" id="1160497"/>
    <lineage>
        <taxon>Eukaryota</taxon>
        <taxon>Fungi</taxon>
        <taxon>Dikarya</taxon>
        <taxon>Ascomycota</taxon>
        <taxon>Pezizomycotina</taxon>
        <taxon>Eurotiomycetes</taxon>
        <taxon>Eurotiomycetidae</taxon>
        <taxon>Eurotiales</taxon>
        <taxon>Aspergillaceae</taxon>
        <taxon>Aspergillus</taxon>
        <taxon>Aspergillus subgen. Aspergillus</taxon>
    </lineage>
</organism>
<evidence type="ECO:0008006" key="13">
    <source>
        <dbReference type="Google" id="ProtNLM"/>
    </source>
</evidence>
<feature type="signal peptide" evidence="10">
    <location>
        <begin position="1"/>
        <end position="20"/>
    </location>
</feature>
<dbReference type="GO" id="GO:0018279">
    <property type="term" value="P:protein N-linked glycosylation via asparagine"/>
    <property type="evidence" value="ECO:0007669"/>
    <property type="project" value="TreeGrafter"/>
</dbReference>
<dbReference type="Proteomes" id="UP000184300">
    <property type="component" value="Unassembled WGS sequence"/>
</dbReference>
<keyword evidence="6" id="KW-0256">Endoplasmic reticulum</keyword>
<dbReference type="EMBL" id="KV878890">
    <property type="protein sequence ID" value="OJJ88029.1"/>
    <property type="molecule type" value="Genomic_DNA"/>
</dbReference>
<dbReference type="SUPFAM" id="SSF52833">
    <property type="entry name" value="Thioredoxin-like"/>
    <property type="match status" value="1"/>
</dbReference>